<reference evidence="3" key="1">
    <citation type="submission" date="2017-09" db="EMBL/GenBank/DDBJ databases">
        <title>Depth-based differentiation of microbial function through sediment-hosted aquifers and enrichment of novel symbionts in the deep terrestrial subsurface.</title>
        <authorList>
            <person name="Probst A.J."/>
            <person name="Ladd B."/>
            <person name="Jarett J.K."/>
            <person name="Geller-Mcgrath D.E."/>
            <person name="Sieber C.M.K."/>
            <person name="Emerson J.B."/>
            <person name="Anantharaman K."/>
            <person name="Thomas B.C."/>
            <person name="Malmstrom R."/>
            <person name="Stieglmeier M."/>
            <person name="Klingl A."/>
            <person name="Woyke T."/>
            <person name="Ryan C.M."/>
            <person name="Banfield J.F."/>
        </authorList>
    </citation>
    <scope>NUCLEOTIDE SEQUENCE [LARGE SCALE GENOMIC DNA]</scope>
</reference>
<evidence type="ECO:0000313" key="2">
    <source>
        <dbReference type="EMBL" id="PIR74093.1"/>
    </source>
</evidence>
<protein>
    <recommendedName>
        <fullName evidence="4">Type 4 fimbrial biogenesis protein PilX N-terminal domain-containing protein</fullName>
    </recommendedName>
</protein>
<sequence length="124" mass="13109">MNKQGLSLLLVVIVVGTATLILAMSAAFLSIGDLDIGFTQDLQYEARAIADGCADEGLRRLRFEGAYTGDTLSLGDGSCILSIASNGALRTLYVTSTLSNVRQVLRVDASISGTTVTASDWEYL</sequence>
<dbReference type="EMBL" id="PFCB01000030">
    <property type="protein sequence ID" value="PIR74093.1"/>
    <property type="molecule type" value="Genomic_DNA"/>
</dbReference>
<keyword evidence="1" id="KW-0472">Membrane</keyword>
<evidence type="ECO:0008006" key="4">
    <source>
        <dbReference type="Google" id="ProtNLM"/>
    </source>
</evidence>
<organism evidence="2 3">
    <name type="scientific">Candidatus Magasanikbacteria bacterium CG10_big_fil_rev_8_21_14_0_10_47_10</name>
    <dbReference type="NCBI Taxonomy" id="1974652"/>
    <lineage>
        <taxon>Bacteria</taxon>
        <taxon>Candidatus Magasanikiibacteriota</taxon>
    </lineage>
</organism>
<comment type="caution">
    <text evidence="2">The sequence shown here is derived from an EMBL/GenBank/DDBJ whole genome shotgun (WGS) entry which is preliminary data.</text>
</comment>
<name>A0A2H0TPK3_9BACT</name>
<keyword evidence="1" id="KW-0812">Transmembrane</keyword>
<proteinExistence type="predicted"/>
<evidence type="ECO:0000256" key="1">
    <source>
        <dbReference type="SAM" id="Phobius"/>
    </source>
</evidence>
<dbReference type="AlphaFoldDB" id="A0A2H0TPK3"/>
<dbReference type="Proteomes" id="UP000230154">
    <property type="component" value="Unassembled WGS sequence"/>
</dbReference>
<feature type="transmembrane region" description="Helical" evidence="1">
    <location>
        <begin position="6"/>
        <end position="29"/>
    </location>
</feature>
<keyword evidence="1" id="KW-1133">Transmembrane helix</keyword>
<accession>A0A2H0TPK3</accession>
<evidence type="ECO:0000313" key="3">
    <source>
        <dbReference type="Proteomes" id="UP000230154"/>
    </source>
</evidence>
<gene>
    <name evidence="2" type="ORF">COU35_04615</name>
</gene>